<dbReference type="InterPro" id="IPR007816">
    <property type="entry name" value="ResB-like_domain"/>
</dbReference>
<dbReference type="EMBL" id="MK231134">
    <property type="protein sequence ID" value="QFV16960.1"/>
    <property type="molecule type" value="Genomic_DNA"/>
</dbReference>
<dbReference type="Pfam" id="PF05140">
    <property type="entry name" value="ResB"/>
    <property type="match status" value="1"/>
</dbReference>
<feature type="transmembrane region" description="Helical" evidence="6">
    <location>
        <begin position="12"/>
        <end position="32"/>
    </location>
</feature>
<reference evidence="9" key="2">
    <citation type="submission" date="2018-11" db="EMBL/GenBank/DDBJ databases">
        <title>Complete Plastid Genome of Cyanidioschyzon merolae Isolate 5578.</title>
        <authorList>
            <person name="Bi G."/>
        </authorList>
    </citation>
    <scope>NUCLEOTIDE SEQUENCE</scope>
</reference>
<evidence type="ECO:0000256" key="2">
    <source>
        <dbReference type="ARBA" id="ARBA00022692"/>
    </source>
</evidence>
<evidence type="ECO:0000256" key="5">
    <source>
        <dbReference type="ARBA" id="ARBA00023136"/>
    </source>
</evidence>
<keyword evidence="9" id="KW-0934">Plastid</keyword>
<dbReference type="EMBL" id="MK231135">
    <property type="protein sequence ID" value="QFV17138.1"/>
    <property type="molecule type" value="Genomic_DNA"/>
</dbReference>
<evidence type="ECO:0000256" key="1">
    <source>
        <dbReference type="ARBA" id="ARBA00004141"/>
    </source>
</evidence>
<keyword evidence="9" id="KW-0150">Chloroplast</keyword>
<comment type="subcellular location">
    <subcellularLocation>
        <location evidence="1">Membrane</location>
        <topology evidence="1">Multi-pass membrane protein</topology>
    </subcellularLocation>
</comment>
<protein>
    <submittedName>
        <fullName evidence="9">C-type cytochrome biogenesis protein Ccs1</fullName>
    </submittedName>
</protein>
<dbReference type="AlphaFoldDB" id="A0A5P9RTZ8"/>
<name>A0A5P9RTZ8_CYAME</name>
<dbReference type="GO" id="GO:0017004">
    <property type="term" value="P:cytochrome complex assembly"/>
    <property type="evidence" value="ECO:0007669"/>
    <property type="project" value="UniProtKB-KW"/>
</dbReference>
<accession>A0A5P9RTZ8</accession>
<sequence>MLIKILIKIEVAISLLLMIALVNVLISVIPGLMIVNEMLLVLLSISLMGCTLKVQIPSWKLERVKRRWGKKEAQVQQGEKWNEYEKNQLAPIGIHMSMIGMMGGSMLDAIGGYTAQERIGVTEISHIQNVVSAGYGSRIGQEWNIRVNEMKISKEGEVRSEVEIIDNEGKSEWKEWISVNHPGKYKGRWIYQTDWKWEGVRIKRGEKRYECGIRGGICKWGEERLVFKDLSTKGMLYKQGKAVKEVEVEEVMVSAGLQIKESPGLGMIWVGSGTLMASLIWLLL</sequence>
<organism evidence="9">
    <name type="scientific">Cyanidioschyzon merolae</name>
    <name type="common">Red alga</name>
    <dbReference type="NCBI Taxonomy" id="45157"/>
    <lineage>
        <taxon>Eukaryota</taxon>
        <taxon>Rhodophyta</taxon>
        <taxon>Bangiophyceae</taxon>
        <taxon>Cyanidiales</taxon>
        <taxon>Cyanidiaceae</taxon>
        <taxon>Cyanidioschyzon</taxon>
    </lineage>
</organism>
<keyword evidence="5 6" id="KW-0472">Membrane</keyword>
<dbReference type="InterPro" id="IPR023494">
    <property type="entry name" value="Cyt_c_bgen_Ccs1/CcsB/ResB"/>
</dbReference>
<evidence type="ECO:0000313" key="9">
    <source>
        <dbReference type="EMBL" id="QFV17138.1"/>
    </source>
</evidence>
<dbReference type="PANTHER" id="PTHR31566">
    <property type="entry name" value="CYTOCHROME C BIOGENESIS PROTEIN CCS1, CHLOROPLASTIC"/>
    <property type="match status" value="1"/>
</dbReference>
<gene>
    <name evidence="9" type="primary">ycf44</name>
</gene>
<geneLocation type="chloroplast" evidence="9"/>
<keyword evidence="3" id="KW-0201">Cytochrome c-type biogenesis</keyword>
<evidence type="ECO:0000256" key="4">
    <source>
        <dbReference type="ARBA" id="ARBA00022989"/>
    </source>
</evidence>
<keyword evidence="2 6" id="KW-0812">Transmembrane</keyword>
<evidence type="ECO:0000256" key="3">
    <source>
        <dbReference type="ARBA" id="ARBA00022748"/>
    </source>
</evidence>
<reference evidence="8" key="1">
    <citation type="submission" date="2018-11" db="EMBL/GenBank/DDBJ databases">
        <title>Complete Plastid Genome of Cyanidioschyzon merolae Isolate 5508.</title>
        <authorList>
            <person name="Bi G."/>
        </authorList>
    </citation>
    <scope>NUCLEOTIDE SEQUENCE</scope>
    <source>
        <strain evidence="8">5508</strain>
    </source>
</reference>
<dbReference type="PANTHER" id="PTHR31566:SF0">
    <property type="entry name" value="CYTOCHROME C BIOGENESIS PROTEIN CCS1, CHLOROPLASTIC"/>
    <property type="match status" value="1"/>
</dbReference>
<evidence type="ECO:0000256" key="6">
    <source>
        <dbReference type="SAM" id="Phobius"/>
    </source>
</evidence>
<evidence type="ECO:0000313" key="8">
    <source>
        <dbReference type="EMBL" id="QFV16960.1"/>
    </source>
</evidence>
<feature type="domain" description="ResB-like" evidence="7">
    <location>
        <begin position="87"/>
        <end position="198"/>
    </location>
</feature>
<keyword evidence="4 6" id="KW-1133">Transmembrane helix</keyword>
<proteinExistence type="predicted"/>
<dbReference type="GO" id="GO:0016020">
    <property type="term" value="C:membrane"/>
    <property type="evidence" value="ECO:0007669"/>
    <property type="project" value="UniProtKB-SubCell"/>
</dbReference>
<evidence type="ECO:0000259" key="7">
    <source>
        <dbReference type="Pfam" id="PF05140"/>
    </source>
</evidence>